<gene>
    <name evidence="5" type="ORF">R3P38DRAFT_3360324</name>
</gene>
<dbReference type="Pfam" id="PF14613">
    <property type="entry name" value="HAM1_C"/>
    <property type="match status" value="1"/>
</dbReference>
<evidence type="ECO:0000256" key="2">
    <source>
        <dbReference type="SAM" id="MobiDB-lite"/>
    </source>
</evidence>
<feature type="domain" description="HAM1-like N-terminal" evidence="4">
    <location>
        <begin position="6"/>
        <end position="173"/>
    </location>
</feature>
<reference evidence="5 6" key="1">
    <citation type="journal article" date="2024" name="J Genomics">
        <title>Draft genome sequencing and assembly of Favolaschia claudopus CIRM-BRFM 2984 isolated from oak limbs.</title>
        <authorList>
            <person name="Navarro D."/>
            <person name="Drula E."/>
            <person name="Chaduli D."/>
            <person name="Cazenave R."/>
            <person name="Ahrendt S."/>
            <person name="Wang J."/>
            <person name="Lipzen A."/>
            <person name="Daum C."/>
            <person name="Barry K."/>
            <person name="Grigoriev I.V."/>
            <person name="Favel A."/>
            <person name="Rosso M.N."/>
            <person name="Martin F."/>
        </authorList>
    </citation>
    <scope>NUCLEOTIDE SEQUENCE [LARGE SCALE GENOMIC DNA]</scope>
    <source>
        <strain evidence="5 6">CIRM-BRFM 2984</strain>
    </source>
</reference>
<accession>A0AAW0B0B5</accession>
<dbReference type="InterPro" id="IPR045967">
    <property type="entry name" value="HAM1-like_N"/>
</dbReference>
<evidence type="ECO:0000313" key="6">
    <source>
        <dbReference type="Proteomes" id="UP001362999"/>
    </source>
</evidence>
<feature type="domain" description="HAM1-like C-terminal" evidence="3">
    <location>
        <begin position="590"/>
        <end position="732"/>
    </location>
</feature>
<protein>
    <submittedName>
        <fullName evidence="5">Uncharacterized protein</fullName>
    </submittedName>
</protein>
<dbReference type="EMBL" id="JAWWNJ010000046">
    <property type="protein sequence ID" value="KAK7018633.1"/>
    <property type="molecule type" value="Genomic_DNA"/>
</dbReference>
<dbReference type="AlphaFoldDB" id="A0AAW0B0B5"/>
<proteinExistence type="predicted"/>
<feature type="domain" description="HAM1-like N-terminal" evidence="4">
    <location>
        <begin position="221"/>
        <end position="564"/>
    </location>
</feature>
<keyword evidence="1" id="KW-0175">Coiled coil</keyword>
<evidence type="ECO:0000313" key="5">
    <source>
        <dbReference type="EMBL" id="KAK7018633.1"/>
    </source>
</evidence>
<comment type="caution">
    <text evidence="5">The sequence shown here is derived from an EMBL/GenBank/DDBJ whole genome shotgun (WGS) entry which is preliminary data.</text>
</comment>
<evidence type="ECO:0000259" key="4">
    <source>
        <dbReference type="Pfam" id="PF19343"/>
    </source>
</evidence>
<evidence type="ECO:0000256" key="1">
    <source>
        <dbReference type="SAM" id="Coils"/>
    </source>
</evidence>
<feature type="coiled-coil region" evidence="1">
    <location>
        <begin position="147"/>
        <end position="174"/>
    </location>
</feature>
<name>A0AAW0B0B5_9AGAR</name>
<keyword evidence="6" id="KW-1185">Reference proteome</keyword>
<evidence type="ECO:0000259" key="3">
    <source>
        <dbReference type="Pfam" id="PF14613"/>
    </source>
</evidence>
<dbReference type="Pfam" id="PF19343">
    <property type="entry name" value="HAM1_N"/>
    <property type="match status" value="2"/>
</dbReference>
<dbReference type="PANTHER" id="PTHR31138">
    <property type="entry name" value="CHROMOSOME 19, WHOLE GENOME SHOTGUN SEQUENCE"/>
    <property type="match status" value="1"/>
</dbReference>
<feature type="compositionally biased region" description="Polar residues" evidence="2">
    <location>
        <begin position="745"/>
        <end position="755"/>
    </location>
</feature>
<dbReference type="InterPro" id="IPR027842">
    <property type="entry name" value="HAM1-like_C"/>
</dbReference>
<dbReference type="PANTHER" id="PTHR31138:SF1">
    <property type="entry name" value="PDZ DOMAIN-CONTAINING PROTEIN"/>
    <property type="match status" value="1"/>
</dbReference>
<feature type="region of interest" description="Disordered" evidence="2">
    <location>
        <begin position="706"/>
        <end position="777"/>
    </location>
</feature>
<sequence length="777" mass="86234">MEKISSVIAAIEAGKLPSTEQLDTLDDWLTHSAIPAVEPNEVALSPQGRTLASDVRDALISYNLLNTHKNADNQLQEAIWHLTEGDLNSVIEPSKDFSEKTQVESDIKAVRSSLRTVLSIVWQNFTDGGFLPTSVTSFFLLTLSDAAEGIQSQAGRTKNTLRDLEQDVQEGQRDSLGRDKAKLEETQGDKRAAFERTMDTVKSVGGGAIDAHQSATATAQDLKERSSNLLWDSYFTACERAQNDPTYHSALSTLLNIVQKWIHEAFRIVESDKSFTLESLIEDPSPEQHVHKALDSLKILLDRIINPNCSVDDVLGATRSFFSAMRANSDEFKAWVDEFFAHVHKSLDDAEYPASDEARRVSERLRTRRRELLDPETEAGRAWEILQEKLRLMRAAVVEDSDVQRVQEAHIKLGNDVKDSFVDAGAQAVLQGTTWFWRDLFVAYAPRFLAMLKDVPIPRTEYIDNDLELVLENMDVSSFAVNPSHIFIQNSTDVDVKMSETSEATTGVGTYTHIRLQAVQLTLKDVSFYYKDKDKTSALQPSEFTGILGLTLPPQGLDVDVKLRLIPHAKERKEKRGYYRIEGLDVQIANDVKLTVKKSNHNVMVSLFKPVFNKRFREALSRSLASQFRTLLDGLDGVLWDVGRRAEVFTDSGMARGASLAAAVWSEIGHLLRERSWGLHATGTGVVVEGGVERDAPKFAMGAEPQILPGEKRGPMGTASESVESRTGARVGGDADARGRSAGDQTTGAVQSFKQSLDEKVAREKRNPGWKSAAFDL</sequence>
<dbReference type="Proteomes" id="UP001362999">
    <property type="component" value="Unassembled WGS sequence"/>
</dbReference>
<organism evidence="5 6">
    <name type="scientific">Favolaschia claudopus</name>
    <dbReference type="NCBI Taxonomy" id="2862362"/>
    <lineage>
        <taxon>Eukaryota</taxon>
        <taxon>Fungi</taxon>
        <taxon>Dikarya</taxon>
        <taxon>Basidiomycota</taxon>
        <taxon>Agaricomycotina</taxon>
        <taxon>Agaricomycetes</taxon>
        <taxon>Agaricomycetidae</taxon>
        <taxon>Agaricales</taxon>
        <taxon>Marasmiineae</taxon>
        <taxon>Mycenaceae</taxon>
        <taxon>Favolaschia</taxon>
    </lineage>
</organism>
<feature type="compositionally biased region" description="Basic and acidic residues" evidence="2">
    <location>
        <begin position="756"/>
        <end position="767"/>
    </location>
</feature>